<dbReference type="InterPro" id="IPR042106">
    <property type="entry name" value="Nuo/plastoQ_OxRdtase_6_NuoJ"/>
</dbReference>
<evidence type="ECO:0000256" key="1">
    <source>
        <dbReference type="ARBA" id="ARBA00005698"/>
    </source>
</evidence>
<dbReference type="AlphaFoldDB" id="A0A167IW15"/>
<comment type="similarity">
    <text evidence="1 2">Belongs to the complex I subunit 6 family.</text>
</comment>
<evidence type="ECO:0000256" key="2">
    <source>
        <dbReference type="RuleBase" id="RU004429"/>
    </source>
</evidence>
<feature type="transmembrane region" description="Helical" evidence="2">
    <location>
        <begin position="143"/>
        <end position="166"/>
    </location>
</feature>
<dbReference type="EMBL" id="LVWD01000003">
    <property type="protein sequence ID" value="OAD43680.1"/>
    <property type="molecule type" value="Genomic_DNA"/>
</dbReference>
<comment type="function">
    <text evidence="2">NDH-1 shuttles electrons from NADH, via FMN and iron-sulfur (Fe-S) centers, to quinones in the respiratory chain. Couples the redox reaction to proton translocation (for every two electrons transferred, four hydrogen ions are translocated across the cytoplasmic membrane), and thus conserves the redox energy in a proton gradient.</text>
</comment>
<protein>
    <recommendedName>
        <fullName evidence="2">NADH-quinone oxidoreductase subunit J</fullName>
        <ecNumber evidence="2">7.1.1.-</ecNumber>
    </recommendedName>
</protein>
<keyword evidence="2" id="KW-0812">Transmembrane</keyword>
<keyword evidence="3" id="KW-0830">Ubiquinone</keyword>
<sequence length="212" mass="23397">MDYQTGFFYLFAAILLFAAYRVVTASNPVHAVLYLMLSFSQASALWLLLKAEFLGLTLVLVYLGAVMVLFLFVVMMLDVRLDDDRWGFWQNFPLAAVLGALVAVEIIAVFWVGFPKVMAPIAAVLPADYANTKELGRLLYTEYLYPIEVAAVILLVAMVAAIALTLRQRKDSKAIDPGKQVRVRATDRLVVLPMKATQKAAPAAPAEEEKPA</sequence>
<dbReference type="Gene3D" id="1.20.120.1200">
    <property type="entry name" value="NADH-ubiquinone/plastoquinone oxidoreductase chain 6, subunit NuoJ"/>
    <property type="match status" value="1"/>
</dbReference>
<dbReference type="Proteomes" id="UP000185680">
    <property type="component" value="Chromosome"/>
</dbReference>
<accession>A0A167IW15</accession>
<reference evidence="3 6" key="2">
    <citation type="submission" date="2016-10" db="EMBL/GenBank/DDBJ databases">
        <title>Hydorgenophaga sp. LPB0072 isolated from gastropod.</title>
        <authorList>
            <person name="Kim E."/>
            <person name="Yi H."/>
        </authorList>
    </citation>
    <scope>NUCLEOTIDE SEQUENCE [LARGE SCALE GENOMIC DNA]</scope>
    <source>
        <strain evidence="3 6">LPB0072</strain>
    </source>
</reference>
<dbReference type="OrthoDB" id="5295927at2"/>
<feature type="transmembrane region" description="Helical" evidence="2">
    <location>
        <begin position="55"/>
        <end position="79"/>
    </location>
</feature>
<evidence type="ECO:0000313" key="6">
    <source>
        <dbReference type="Proteomes" id="UP000185680"/>
    </source>
</evidence>
<dbReference type="GO" id="GO:0008137">
    <property type="term" value="F:NADH dehydrogenase (ubiquinone) activity"/>
    <property type="evidence" value="ECO:0007669"/>
    <property type="project" value="UniProtKB-UniRule"/>
</dbReference>
<reference evidence="4 5" key="1">
    <citation type="submission" date="2016-02" db="EMBL/GenBank/DDBJ databases">
        <title>Draft genome sequence of Hydrogenophaga sp. LPB0072.</title>
        <authorList>
            <person name="Shin S.-K."/>
            <person name="Yi H."/>
        </authorList>
    </citation>
    <scope>NUCLEOTIDE SEQUENCE [LARGE SCALE GENOMIC DNA]</scope>
    <source>
        <strain evidence="4 5">LPB0072</strain>
    </source>
</reference>
<keyword evidence="2" id="KW-0874">Quinone</keyword>
<dbReference type="InterPro" id="IPR001457">
    <property type="entry name" value="NADH_UbQ/plastoQ_OxRdtase_su6"/>
</dbReference>
<keyword evidence="2" id="KW-0472">Membrane</keyword>
<evidence type="ECO:0000313" key="4">
    <source>
        <dbReference type="EMBL" id="OAD43680.1"/>
    </source>
</evidence>
<dbReference type="NCBIfam" id="NF005164">
    <property type="entry name" value="PRK06638.1-4"/>
    <property type="match status" value="1"/>
</dbReference>
<dbReference type="STRING" id="1763535.LPB072_17075"/>
<dbReference type="Proteomes" id="UP000185657">
    <property type="component" value="Unassembled WGS sequence"/>
</dbReference>
<keyword evidence="2" id="KW-0520">NAD</keyword>
<name>A0A167IW15_9BURK</name>
<gene>
    <name evidence="3" type="ORF">LPB072_17075</name>
    <name evidence="4" type="ORF">LPB72_03960</name>
</gene>
<feature type="transmembrane region" description="Helical" evidence="2">
    <location>
        <begin position="31"/>
        <end position="49"/>
    </location>
</feature>
<evidence type="ECO:0000313" key="3">
    <source>
        <dbReference type="EMBL" id="AOW14298.1"/>
    </source>
</evidence>
<comment type="catalytic activity">
    <reaction evidence="2">
        <text>a quinone + NADH + 5 H(+)(in) = a quinol + NAD(+) + 4 H(+)(out)</text>
        <dbReference type="Rhea" id="RHEA:57888"/>
        <dbReference type="ChEBI" id="CHEBI:15378"/>
        <dbReference type="ChEBI" id="CHEBI:24646"/>
        <dbReference type="ChEBI" id="CHEBI:57540"/>
        <dbReference type="ChEBI" id="CHEBI:57945"/>
        <dbReference type="ChEBI" id="CHEBI:132124"/>
    </reaction>
</comment>
<feature type="transmembrane region" description="Helical" evidence="2">
    <location>
        <begin position="91"/>
        <end position="114"/>
    </location>
</feature>
<comment type="subcellular location">
    <subcellularLocation>
        <location evidence="2">Cell membrane</location>
        <topology evidence="2">Multi-pass membrane protein</topology>
    </subcellularLocation>
</comment>
<dbReference type="RefSeq" id="WP_066085990.1">
    <property type="nucleotide sequence ID" value="NZ_CP017476.1"/>
</dbReference>
<dbReference type="GO" id="GO:0048038">
    <property type="term" value="F:quinone binding"/>
    <property type="evidence" value="ECO:0007669"/>
    <property type="project" value="UniProtKB-UniRule"/>
</dbReference>
<keyword evidence="2" id="KW-1003">Cell membrane</keyword>
<dbReference type="KEGG" id="hyl:LPB072_17075"/>
<organism evidence="3 6">
    <name type="scientific">Hydrogenophaga crassostreae</name>
    <dbReference type="NCBI Taxonomy" id="1763535"/>
    <lineage>
        <taxon>Bacteria</taxon>
        <taxon>Pseudomonadati</taxon>
        <taxon>Pseudomonadota</taxon>
        <taxon>Betaproteobacteria</taxon>
        <taxon>Burkholderiales</taxon>
        <taxon>Comamonadaceae</taxon>
        <taxon>Hydrogenophaga</taxon>
    </lineage>
</organism>
<keyword evidence="2" id="KW-1133">Transmembrane helix</keyword>
<dbReference type="PANTHER" id="PTHR33269">
    <property type="entry name" value="NADH-UBIQUINONE OXIDOREDUCTASE CHAIN 6"/>
    <property type="match status" value="1"/>
</dbReference>
<dbReference type="PANTHER" id="PTHR33269:SF17">
    <property type="entry name" value="NADH-UBIQUINONE OXIDOREDUCTASE CHAIN 6"/>
    <property type="match status" value="1"/>
</dbReference>
<dbReference type="EC" id="7.1.1.-" evidence="2"/>
<proteinExistence type="inferred from homology"/>
<evidence type="ECO:0000313" key="5">
    <source>
        <dbReference type="Proteomes" id="UP000185657"/>
    </source>
</evidence>
<keyword evidence="5" id="KW-1185">Reference proteome</keyword>
<dbReference type="EMBL" id="CP017476">
    <property type="protein sequence ID" value="AOW14298.1"/>
    <property type="molecule type" value="Genomic_DNA"/>
</dbReference>
<dbReference type="GO" id="GO:0005886">
    <property type="term" value="C:plasma membrane"/>
    <property type="evidence" value="ECO:0007669"/>
    <property type="project" value="UniProtKB-SubCell"/>
</dbReference>
<feature type="transmembrane region" description="Helical" evidence="2">
    <location>
        <begin position="6"/>
        <end position="24"/>
    </location>
</feature>
<dbReference type="Pfam" id="PF00499">
    <property type="entry name" value="Oxidored_q3"/>
    <property type="match status" value="1"/>
</dbReference>